<dbReference type="STRING" id="91604.ID47_11030"/>
<evidence type="ECO:0000256" key="2">
    <source>
        <dbReference type="ARBA" id="ARBA00022741"/>
    </source>
</evidence>
<dbReference type="Pfam" id="PF01078">
    <property type="entry name" value="Mg_chelatase"/>
    <property type="match status" value="1"/>
</dbReference>
<dbReference type="HOGENOM" id="CLU_026145_1_1_5"/>
<dbReference type="RefSeq" id="WP_038467747.1">
    <property type="nucleotide sequence ID" value="NZ_CP008941.1"/>
</dbReference>
<keyword evidence="2" id="KW-0547">Nucleotide-binding</keyword>
<proteinExistence type="inferred from homology"/>
<dbReference type="InterPro" id="IPR027417">
    <property type="entry name" value="P-loop_NTPase"/>
</dbReference>
<dbReference type="InterPro" id="IPR004482">
    <property type="entry name" value="Mg_chelat-rel"/>
</dbReference>
<dbReference type="SUPFAM" id="SSF54211">
    <property type="entry name" value="Ribosomal protein S5 domain 2-like"/>
    <property type="match status" value="1"/>
</dbReference>
<protein>
    <submittedName>
        <fullName evidence="5">ATPase AAA</fullName>
    </submittedName>
</protein>
<dbReference type="AlphaFoldDB" id="A0A077AZL1"/>
<gene>
    <name evidence="5" type="ORF">ID47_11030</name>
</gene>
<comment type="similarity">
    <text evidence="1">Belongs to the Mg-chelatase subunits D/I family. ComM subfamily.</text>
</comment>
<dbReference type="SUPFAM" id="SSF52540">
    <property type="entry name" value="P-loop containing nucleoside triphosphate hydrolases"/>
    <property type="match status" value="1"/>
</dbReference>
<dbReference type="InterPro" id="IPR001208">
    <property type="entry name" value="MCM_dom"/>
</dbReference>
<dbReference type="InterPro" id="IPR045006">
    <property type="entry name" value="CHLI-like"/>
</dbReference>
<dbReference type="InterPro" id="IPR014721">
    <property type="entry name" value="Ribsml_uS5_D2-typ_fold_subgr"/>
</dbReference>
<dbReference type="InterPro" id="IPR020568">
    <property type="entry name" value="Ribosomal_Su5_D2-typ_SF"/>
</dbReference>
<evidence type="ECO:0000313" key="5">
    <source>
        <dbReference type="EMBL" id="AIK97148.1"/>
    </source>
</evidence>
<evidence type="ECO:0000256" key="3">
    <source>
        <dbReference type="ARBA" id="ARBA00022840"/>
    </source>
</evidence>
<dbReference type="GO" id="GO:0005524">
    <property type="term" value="F:ATP binding"/>
    <property type="evidence" value="ECO:0007669"/>
    <property type="project" value="UniProtKB-KW"/>
</dbReference>
<dbReference type="KEGG" id="paca:ID47_11030"/>
<dbReference type="NCBIfam" id="TIGR00368">
    <property type="entry name" value="YifB family Mg chelatase-like AAA ATPase"/>
    <property type="match status" value="1"/>
</dbReference>
<dbReference type="Proteomes" id="UP000028926">
    <property type="component" value="Chromosome"/>
</dbReference>
<dbReference type="eggNOG" id="COG0606">
    <property type="taxonomic scope" value="Bacteria"/>
</dbReference>
<dbReference type="OrthoDB" id="9813147at2"/>
<dbReference type="InterPro" id="IPR000523">
    <property type="entry name" value="Mg_chelatse_chII-like_cat_dom"/>
</dbReference>
<evidence type="ECO:0000259" key="4">
    <source>
        <dbReference type="SMART" id="SM00382"/>
    </source>
</evidence>
<dbReference type="Pfam" id="PF13335">
    <property type="entry name" value="Mg_chelatase_C"/>
    <property type="match status" value="1"/>
</dbReference>
<evidence type="ECO:0000256" key="1">
    <source>
        <dbReference type="ARBA" id="ARBA00006354"/>
    </source>
</evidence>
<feature type="domain" description="AAA+ ATPase" evidence="4">
    <location>
        <begin position="209"/>
        <end position="391"/>
    </location>
</feature>
<dbReference type="InterPro" id="IPR003593">
    <property type="entry name" value="AAA+_ATPase"/>
</dbReference>
<dbReference type="Pfam" id="PF13541">
    <property type="entry name" value="ChlI"/>
    <property type="match status" value="1"/>
</dbReference>
<dbReference type="Gene3D" id="3.40.50.300">
    <property type="entry name" value="P-loop containing nucleotide triphosphate hydrolases"/>
    <property type="match status" value="1"/>
</dbReference>
<dbReference type="GO" id="GO:0003677">
    <property type="term" value="F:DNA binding"/>
    <property type="evidence" value="ECO:0007669"/>
    <property type="project" value="InterPro"/>
</dbReference>
<dbReference type="InterPro" id="IPR025158">
    <property type="entry name" value="Mg_chelat-rel_C"/>
</dbReference>
<evidence type="ECO:0000313" key="6">
    <source>
        <dbReference type="Proteomes" id="UP000028926"/>
    </source>
</evidence>
<name>A0A077AZL1_9PROT</name>
<dbReference type="EMBL" id="CP008941">
    <property type="protein sequence ID" value="AIK97148.1"/>
    <property type="molecule type" value="Genomic_DNA"/>
</dbReference>
<keyword evidence="6" id="KW-1185">Reference proteome</keyword>
<accession>A0A077AZL1</accession>
<dbReference type="PRINTS" id="PR01657">
    <property type="entry name" value="MCMFAMILY"/>
</dbReference>
<dbReference type="PANTHER" id="PTHR32039:SF7">
    <property type="entry name" value="COMPETENCE PROTEIN COMM"/>
    <property type="match status" value="1"/>
</dbReference>
<dbReference type="PANTHER" id="PTHR32039">
    <property type="entry name" value="MAGNESIUM-CHELATASE SUBUNIT CHLI"/>
    <property type="match status" value="1"/>
</dbReference>
<dbReference type="SMART" id="SM00382">
    <property type="entry name" value="AAA"/>
    <property type="match status" value="1"/>
</dbReference>
<sequence>MVAKIRTVSFAGVDVVPVDVQVQFTHGLPGITIVGLPDKTVAESKERIRASFQSIGLDLPAKRVVVNLAPADIQKEGSHYDLPIAIGMMIQMGILDGVEMEEYVILGELGLDGSIARVAGSLPSAIHAAAQNLSLICPESCGTEAAWAGDVKILAAPNLIALVNHFKGTQVLKQPEVPQVFESPIKLPNLKDVKGQILAKRALEVAAAGGHNLLMIGPPGSGKSMLSCRLPGILPALTPHEALEVTMIHSINGDLPDEGLIRHRPYRDPHHSASLAALVGGGIRCKPGEISLAHKGVLFLDELPEFNRNALESLRQPIETGKVVVARANSHVTYPSQVQLVAAMNPCRCGYFGDKERECTRAPRCAADYQGKISGPLMDRFDIVIDVPEVKATDLMRAPDGEDSTLVAQRVAAARDYQYARLQALGKTGNFSNATVDSETLEDIIDLSQAAVNLLTKVMEKFKLSGRGYHRILRVARTIADLEQSATIETQHLSEAVGYRKISVYADNESKVA</sequence>
<organism evidence="5 6">
    <name type="scientific">Candidatus Odyssella acanthamoebae</name>
    <dbReference type="NCBI Taxonomy" id="91604"/>
    <lineage>
        <taxon>Bacteria</taxon>
        <taxon>Pseudomonadati</taxon>
        <taxon>Pseudomonadota</taxon>
        <taxon>Alphaproteobacteria</taxon>
        <taxon>Holosporales</taxon>
        <taxon>Candidatus Paracaedibacteraceae</taxon>
        <taxon>Candidatus Odyssella</taxon>
    </lineage>
</organism>
<keyword evidence="3" id="KW-0067">ATP-binding</keyword>
<reference evidence="5 6" key="1">
    <citation type="submission" date="2014-07" db="EMBL/GenBank/DDBJ databases">
        <title>Comparative genomic insights into amoeba endosymbionts belonging to the families of Holosporaceae and Candidatus Midichloriaceae within Rickettsiales.</title>
        <authorList>
            <person name="Wang Z."/>
            <person name="Wu M."/>
        </authorList>
    </citation>
    <scope>NUCLEOTIDE SEQUENCE [LARGE SCALE GENOMIC DNA]</scope>
    <source>
        <strain evidence="5">PRA3</strain>
    </source>
</reference>
<dbReference type="Gene3D" id="3.30.230.10">
    <property type="match status" value="1"/>
</dbReference>